<sequence length="52" mass="6047">MTETRCISTSYMPTNAMRINKLYSIMTEMKTDSGIQEPRITPYRSKPYILLA</sequence>
<evidence type="ECO:0000313" key="2">
    <source>
        <dbReference type="Proteomes" id="UP000828390"/>
    </source>
</evidence>
<dbReference type="Proteomes" id="UP000828390">
    <property type="component" value="Unassembled WGS sequence"/>
</dbReference>
<reference evidence="1" key="2">
    <citation type="submission" date="2020-11" db="EMBL/GenBank/DDBJ databases">
        <authorList>
            <person name="McCartney M.A."/>
            <person name="Auch B."/>
            <person name="Kono T."/>
            <person name="Mallez S."/>
            <person name="Becker A."/>
            <person name="Gohl D.M."/>
            <person name="Silverstein K.A.T."/>
            <person name="Koren S."/>
            <person name="Bechman K.B."/>
            <person name="Herman A."/>
            <person name="Abrahante J.E."/>
            <person name="Garbe J."/>
        </authorList>
    </citation>
    <scope>NUCLEOTIDE SEQUENCE</scope>
    <source>
        <strain evidence="1">Duluth1</strain>
        <tissue evidence="1">Whole animal</tissue>
    </source>
</reference>
<accession>A0A9D4KS44</accession>
<reference evidence="1" key="1">
    <citation type="journal article" date="2019" name="bioRxiv">
        <title>The Genome of the Zebra Mussel, Dreissena polymorpha: A Resource for Invasive Species Research.</title>
        <authorList>
            <person name="McCartney M.A."/>
            <person name="Auch B."/>
            <person name="Kono T."/>
            <person name="Mallez S."/>
            <person name="Zhang Y."/>
            <person name="Obille A."/>
            <person name="Becker A."/>
            <person name="Abrahante J.E."/>
            <person name="Garbe J."/>
            <person name="Badalamenti J.P."/>
            <person name="Herman A."/>
            <person name="Mangelson H."/>
            <person name="Liachko I."/>
            <person name="Sullivan S."/>
            <person name="Sone E.D."/>
            <person name="Koren S."/>
            <person name="Silverstein K.A.T."/>
            <person name="Beckman K.B."/>
            <person name="Gohl D.M."/>
        </authorList>
    </citation>
    <scope>NUCLEOTIDE SEQUENCE</scope>
    <source>
        <strain evidence="1">Duluth1</strain>
        <tissue evidence="1">Whole animal</tissue>
    </source>
</reference>
<gene>
    <name evidence="1" type="ORF">DPMN_087132</name>
</gene>
<comment type="caution">
    <text evidence="1">The sequence shown here is derived from an EMBL/GenBank/DDBJ whole genome shotgun (WGS) entry which is preliminary data.</text>
</comment>
<dbReference type="AlphaFoldDB" id="A0A9D4KS44"/>
<organism evidence="1 2">
    <name type="scientific">Dreissena polymorpha</name>
    <name type="common">Zebra mussel</name>
    <name type="synonym">Mytilus polymorpha</name>
    <dbReference type="NCBI Taxonomy" id="45954"/>
    <lineage>
        <taxon>Eukaryota</taxon>
        <taxon>Metazoa</taxon>
        <taxon>Spiralia</taxon>
        <taxon>Lophotrochozoa</taxon>
        <taxon>Mollusca</taxon>
        <taxon>Bivalvia</taxon>
        <taxon>Autobranchia</taxon>
        <taxon>Heteroconchia</taxon>
        <taxon>Euheterodonta</taxon>
        <taxon>Imparidentia</taxon>
        <taxon>Neoheterodontei</taxon>
        <taxon>Myida</taxon>
        <taxon>Dreissenoidea</taxon>
        <taxon>Dreissenidae</taxon>
        <taxon>Dreissena</taxon>
    </lineage>
</organism>
<keyword evidence="2" id="KW-1185">Reference proteome</keyword>
<proteinExistence type="predicted"/>
<dbReference type="EMBL" id="JAIWYP010000003">
    <property type="protein sequence ID" value="KAH3844866.1"/>
    <property type="molecule type" value="Genomic_DNA"/>
</dbReference>
<name>A0A9D4KS44_DREPO</name>
<evidence type="ECO:0000313" key="1">
    <source>
        <dbReference type="EMBL" id="KAH3844866.1"/>
    </source>
</evidence>
<protein>
    <submittedName>
        <fullName evidence="1">Uncharacterized protein</fullName>
    </submittedName>
</protein>